<protein>
    <recommendedName>
        <fullName evidence="3">Alpha-1,4-N-acetylglucosaminyltransferase</fullName>
    </recommendedName>
</protein>
<reference evidence="1" key="1">
    <citation type="submission" date="2021-01" db="UniProtKB">
        <authorList>
            <consortium name="EnsemblMetazoa"/>
        </authorList>
    </citation>
    <scope>IDENTIFICATION</scope>
</reference>
<dbReference type="InterPro" id="IPR029044">
    <property type="entry name" value="Nucleotide-diphossugar_trans"/>
</dbReference>
<dbReference type="EnsemblMetazoa" id="XM_022808089">
    <property type="protein sequence ID" value="XP_022663824"/>
    <property type="gene ID" value="LOC111251485"/>
</dbReference>
<name>A0A7M7KHW6_VARDE</name>
<accession>A0A7M7KHW6</accession>
<dbReference type="Pfam" id="PF04488">
    <property type="entry name" value="Gly_transf_sug"/>
    <property type="match status" value="1"/>
</dbReference>
<evidence type="ECO:0000313" key="2">
    <source>
        <dbReference type="Proteomes" id="UP000594260"/>
    </source>
</evidence>
<proteinExistence type="predicted"/>
<dbReference type="KEGG" id="vde:111251485"/>
<dbReference type="SUPFAM" id="SSF53448">
    <property type="entry name" value="Nucleotide-diphospho-sugar transferases"/>
    <property type="match status" value="1"/>
</dbReference>
<dbReference type="OrthoDB" id="409543at2759"/>
<dbReference type="Gene3D" id="3.90.550.20">
    <property type="match status" value="1"/>
</dbReference>
<dbReference type="GeneID" id="111251485"/>
<evidence type="ECO:0008006" key="3">
    <source>
        <dbReference type="Google" id="ProtNLM"/>
    </source>
</evidence>
<dbReference type="PANTHER" id="PTHR46830">
    <property type="entry name" value="TRANSFERASE, PUTATIVE-RELATED"/>
    <property type="match status" value="1"/>
</dbReference>
<dbReference type="PANTHER" id="PTHR46830:SF1">
    <property type="entry name" value="ALPHA-1,4-N-ACETYLGLUCOSAMINYLTRANSFERASE"/>
    <property type="match status" value="1"/>
</dbReference>
<organism evidence="1 2">
    <name type="scientific">Varroa destructor</name>
    <name type="common">Honeybee mite</name>
    <dbReference type="NCBI Taxonomy" id="109461"/>
    <lineage>
        <taxon>Eukaryota</taxon>
        <taxon>Metazoa</taxon>
        <taxon>Ecdysozoa</taxon>
        <taxon>Arthropoda</taxon>
        <taxon>Chelicerata</taxon>
        <taxon>Arachnida</taxon>
        <taxon>Acari</taxon>
        <taxon>Parasitiformes</taxon>
        <taxon>Mesostigmata</taxon>
        <taxon>Gamasina</taxon>
        <taxon>Dermanyssoidea</taxon>
        <taxon>Varroidae</taxon>
        <taxon>Varroa</taxon>
    </lineage>
</organism>
<dbReference type="InParanoid" id="A0A7M7KHW6"/>
<dbReference type="OMA" id="ITLYLEC"/>
<evidence type="ECO:0000313" key="1">
    <source>
        <dbReference type="EnsemblMetazoa" id="XP_022663824"/>
    </source>
</evidence>
<dbReference type="RefSeq" id="XP_022663824.1">
    <property type="nucleotide sequence ID" value="XM_022808089.1"/>
</dbReference>
<dbReference type="InterPro" id="IPR007577">
    <property type="entry name" value="GlycoTrfase_DXD_sugar-bd_CS"/>
</dbReference>
<dbReference type="AlphaFoldDB" id="A0A7M7KHW6"/>
<keyword evidence="2" id="KW-1185">Reference proteome</keyword>
<dbReference type="Proteomes" id="UP000594260">
    <property type="component" value="Unplaced"/>
</dbReference>
<sequence>MSQAMSSRIFCKFQNRIICCLLRVVHAKPWKRYLIALTLIATVYVVLRQWDNQNSWLNYLLLNGDFGIDFDNFDNVLGAAFPIVPNIIHFIKIGNKSDLTFEELVCIKAAWLAQKPERILIHCDYCDYLKSGKYWSQVTRIPNLNLVPVSVPTHVWGRKLSSLHHASDVLRIRILQRYGGIYLDTDVFLIKHLDFYRRFELAIGVPPKQYLGTQVIVGHRSSRFLRLWLESYRYYKPDRWYYNAGELPTTSILFKKPTIVHAVPWDFGVHDLRAVLYNACSPRWRDFRAIHLLSRHRLDGVKPGDGRPISFNEENIKSYKKTFGEMARSVMYGQYGIISDDRPPLPPLLVALTNFSALPRYCKDKYFLGQWKFTSAISMFENEPDAINFFNLWGY</sequence>